<evidence type="ECO:0000313" key="3">
    <source>
        <dbReference type="EMBL" id="QTX10855.1"/>
    </source>
</evidence>
<gene>
    <name evidence="3" type="ORF">J1836_000285</name>
    <name evidence="2" type="ORF">J1836_12525</name>
</gene>
<reference evidence="3" key="2">
    <citation type="submission" date="2021-04" db="EMBL/GenBank/DDBJ databases">
        <title>Complete Genome and methylome analysis of Thiothrix fructosivorans ATCC 49748.</title>
        <authorList>
            <person name="Fomenkov A."/>
            <person name="Sun L."/>
            <person name="Vincze T."/>
            <person name="Grabovich M.Y."/>
            <person name="Roberts R.J."/>
        </authorList>
    </citation>
    <scope>NUCLEOTIDE SEQUENCE</scope>
    <source>
        <strain evidence="3">ATCC 49748</strain>
    </source>
</reference>
<dbReference type="InterPro" id="IPR019180">
    <property type="entry name" value="Oxidoreductase-like_N"/>
</dbReference>
<dbReference type="Pfam" id="PF09791">
    <property type="entry name" value="Oxidored-like"/>
    <property type="match status" value="1"/>
</dbReference>
<dbReference type="AlphaFoldDB" id="A0A8B0SIS4"/>
<dbReference type="PANTHER" id="PTHR21193">
    <property type="entry name" value="OXIDOREDUCTASE-LIKE DOMAIN-CONTAINING PROTEIN 1"/>
    <property type="match status" value="1"/>
</dbReference>
<sequence>MQPPPLNDKPQPPAPNECCESGCAPCVWDIYRTELQKWEQAQQAPQSTTPQPAT</sequence>
<evidence type="ECO:0000313" key="2">
    <source>
        <dbReference type="EMBL" id="MBO0613733.1"/>
    </source>
</evidence>
<organism evidence="3">
    <name type="scientific">Thiothrix fructosivorans</name>
    <dbReference type="NCBI Taxonomy" id="111770"/>
    <lineage>
        <taxon>Bacteria</taxon>
        <taxon>Pseudomonadati</taxon>
        <taxon>Pseudomonadota</taxon>
        <taxon>Gammaproteobacteria</taxon>
        <taxon>Thiotrichales</taxon>
        <taxon>Thiotrichaceae</taxon>
        <taxon>Thiothrix</taxon>
    </lineage>
</organism>
<dbReference type="EMBL" id="CP072748">
    <property type="protein sequence ID" value="QTX10855.1"/>
    <property type="molecule type" value="Genomic_DNA"/>
</dbReference>
<reference evidence="2 4" key="1">
    <citation type="submission" date="2021-03" db="EMBL/GenBank/DDBJ databases">
        <title>Draft genome and methylome analysis of Thiotrix fructosivoruns ATCC 49748.</title>
        <authorList>
            <person name="Fomenkov A."/>
            <person name="Grabovich M.Y."/>
            <person name="Roberts R.J."/>
        </authorList>
    </citation>
    <scope>NUCLEOTIDE SEQUENCE [LARGE SCALE GENOMIC DNA]</scope>
    <source>
        <strain evidence="2 4">ATCC 49748</strain>
    </source>
</reference>
<proteinExistence type="predicted"/>
<evidence type="ECO:0000313" key="4">
    <source>
        <dbReference type="Proteomes" id="UP000664466"/>
    </source>
</evidence>
<feature type="domain" description="Oxidoreductase-like" evidence="1">
    <location>
        <begin position="10"/>
        <end position="44"/>
    </location>
</feature>
<dbReference type="EMBL" id="JAFMPM010000006">
    <property type="protein sequence ID" value="MBO0613733.1"/>
    <property type="molecule type" value="Genomic_DNA"/>
</dbReference>
<dbReference type="InterPro" id="IPR039251">
    <property type="entry name" value="OXLD1"/>
</dbReference>
<evidence type="ECO:0000259" key="1">
    <source>
        <dbReference type="Pfam" id="PF09791"/>
    </source>
</evidence>
<dbReference type="PANTHER" id="PTHR21193:SF3">
    <property type="entry name" value="OXIDOREDUCTASE-LIKE DOMAIN-CONTAINING PROTEIN 1"/>
    <property type="match status" value="1"/>
</dbReference>
<name>A0A8B0SIS4_9GAMM</name>
<dbReference type="Proteomes" id="UP000664466">
    <property type="component" value="Unassembled WGS sequence"/>
</dbReference>
<dbReference type="RefSeq" id="WP_207251402.1">
    <property type="nucleotide sequence ID" value="NZ_JAFMPM010000006.1"/>
</dbReference>
<protein>
    <recommendedName>
        <fullName evidence="1">Oxidoreductase-like domain-containing protein</fullName>
    </recommendedName>
</protein>
<accession>A0A8B0SIS4</accession>
<keyword evidence="4" id="KW-1185">Reference proteome</keyword>